<dbReference type="KEGG" id="sap:Sulac_1194"/>
<dbReference type="Proteomes" id="UP000005439">
    <property type="component" value="Chromosome"/>
</dbReference>
<feature type="transmembrane region" description="Helical" evidence="1">
    <location>
        <begin position="12"/>
        <end position="38"/>
    </location>
</feature>
<dbReference type="HOGENOM" id="CLU_2792465_0_0_9"/>
<keyword evidence="3" id="KW-1185">Reference proteome</keyword>
<name>G8TV54_SULAD</name>
<reference evidence="2 3" key="2">
    <citation type="journal article" date="2012" name="Stand. Genomic Sci.">
        <title>Complete genome sequence of the moderately thermophilic mineral-sulfide-oxidizing firmicute Sulfobacillus acidophilus type strain (NAL(T)).</title>
        <authorList>
            <person name="Anderson I."/>
            <person name="Chertkov O."/>
            <person name="Chen A."/>
            <person name="Saunders E."/>
            <person name="Lapidus A."/>
            <person name="Nolan M."/>
            <person name="Lucas S."/>
            <person name="Hammon N."/>
            <person name="Deshpande S."/>
            <person name="Cheng J.F."/>
            <person name="Han C."/>
            <person name="Tapia R."/>
            <person name="Goodwin L.A."/>
            <person name="Pitluck S."/>
            <person name="Liolios K."/>
            <person name="Pagani I."/>
            <person name="Ivanova N."/>
            <person name="Mikhailova N."/>
            <person name="Pati A."/>
            <person name="Palaniappan K."/>
            <person name="Land M."/>
            <person name="Pan C."/>
            <person name="Rohde M."/>
            <person name="Pukall R."/>
            <person name="Goker M."/>
            <person name="Detter J.C."/>
            <person name="Woyke T."/>
            <person name="Bristow J."/>
            <person name="Eisen J.A."/>
            <person name="Markowitz V."/>
            <person name="Hugenholtz P."/>
            <person name="Kyrpides N.C."/>
            <person name="Klenk H.P."/>
            <person name="Mavromatis K."/>
        </authorList>
    </citation>
    <scope>NUCLEOTIDE SEQUENCE [LARGE SCALE GENOMIC DNA]</scope>
    <source>
        <strain evidence="3">ATCC 700253 / DSM 10332 / NAL</strain>
    </source>
</reference>
<dbReference type="EMBL" id="CP003179">
    <property type="protein sequence ID" value="AEW04694.1"/>
    <property type="molecule type" value="Genomic_DNA"/>
</dbReference>
<dbReference type="PATRIC" id="fig|679936.5.peg.1254"/>
<accession>G8TV54</accession>
<keyword evidence="1" id="KW-0472">Membrane</keyword>
<gene>
    <name evidence="2" type="ordered locus">Sulac_1194</name>
</gene>
<evidence type="ECO:0000256" key="1">
    <source>
        <dbReference type="SAM" id="Phobius"/>
    </source>
</evidence>
<evidence type="ECO:0000313" key="2">
    <source>
        <dbReference type="EMBL" id="AEW04694.1"/>
    </source>
</evidence>
<evidence type="ECO:0000313" key="3">
    <source>
        <dbReference type="Proteomes" id="UP000005439"/>
    </source>
</evidence>
<keyword evidence="1" id="KW-1133">Transmembrane helix</keyword>
<reference evidence="3" key="1">
    <citation type="submission" date="2011-12" db="EMBL/GenBank/DDBJ databases">
        <title>The complete genome of chromosome of Sulfobacillus acidophilus DSM 10332.</title>
        <authorList>
            <person name="Lucas S."/>
            <person name="Han J."/>
            <person name="Lapidus A."/>
            <person name="Bruce D."/>
            <person name="Goodwin L."/>
            <person name="Pitluck S."/>
            <person name="Peters L."/>
            <person name="Kyrpides N."/>
            <person name="Mavromatis K."/>
            <person name="Ivanova N."/>
            <person name="Mikhailova N."/>
            <person name="Chertkov O."/>
            <person name="Saunders E."/>
            <person name="Detter J.C."/>
            <person name="Tapia R."/>
            <person name="Han C."/>
            <person name="Land M."/>
            <person name="Hauser L."/>
            <person name="Markowitz V."/>
            <person name="Cheng J.-F."/>
            <person name="Hugenholtz P."/>
            <person name="Woyke T."/>
            <person name="Wu D."/>
            <person name="Pukall R."/>
            <person name="Gehrich-Schroeter G."/>
            <person name="Schneider S."/>
            <person name="Klenk H.-P."/>
            <person name="Eisen J.A."/>
        </authorList>
    </citation>
    <scope>NUCLEOTIDE SEQUENCE [LARGE SCALE GENOMIC DNA]</scope>
    <source>
        <strain evidence="3">ATCC 700253 / DSM 10332 / NAL</strain>
    </source>
</reference>
<protein>
    <submittedName>
        <fullName evidence="2">Uncharacterized protein</fullName>
    </submittedName>
</protein>
<dbReference type="AlphaFoldDB" id="G8TV54"/>
<keyword evidence="1" id="KW-0812">Transmembrane</keyword>
<organism evidence="2 3">
    <name type="scientific">Sulfobacillus acidophilus (strain ATCC 700253 / DSM 10332 / NAL)</name>
    <dbReference type="NCBI Taxonomy" id="679936"/>
    <lineage>
        <taxon>Bacteria</taxon>
        <taxon>Bacillati</taxon>
        <taxon>Bacillota</taxon>
        <taxon>Clostridia</taxon>
        <taxon>Eubacteriales</taxon>
        <taxon>Clostridiales Family XVII. Incertae Sedis</taxon>
        <taxon>Sulfobacillus</taxon>
    </lineage>
</organism>
<proteinExistence type="predicted"/>
<sequence length="69" mass="7436">MMRQFVRNRRQWVGGVNLTMILWAALGVVIVSVGFLWWNNGGSTTVTTFLHQIESAITGATGQLGGATG</sequence>
<dbReference type="STRING" id="679936.Sulac_1194"/>